<name>A0A7I8C4W9_9BURK</name>
<sequence length="82" mass="8981">MKLNTTYSDVTEASENLIRGPFANDVPLPVAEIKIRSAIAQAALQGWYENARPLAAEEDHEAEFARLNELAYELPAGARAIP</sequence>
<accession>A0A7I8C4W9</accession>
<keyword evidence="2" id="KW-1185">Reference proteome</keyword>
<dbReference type="AlphaFoldDB" id="A0A7I8C4W9"/>
<organism evidence="1 2">
    <name type="scientific">Paraburkholderia largidicola</name>
    <dbReference type="NCBI Taxonomy" id="3014751"/>
    <lineage>
        <taxon>Bacteria</taxon>
        <taxon>Pseudomonadati</taxon>
        <taxon>Pseudomonadota</taxon>
        <taxon>Betaproteobacteria</taxon>
        <taxon>Burkholderiales</taxon>
        <taxon>Burkholderiaceae</taxon>
        <taxon>Paraburkholderia</taxon>
    </lineage>
</organism>
<gene>
    <name evidence="1" type="ORF">PPGU16_83450</name>
</gene>
<geneLocation type="plasmid" evidence="1 2">
    <name>PPGU16_p2</name>
</geneLocation>
<dbReference type="EMBL" id="AP023177">
    <property type="protein sequence ID" value="BCF95278.1"/>
    <property type="molecule type" value="Genomic_DNA"/>
</dbReference>
<reference evidence="1 2" key="1">
    <citation type="journal article" date="2020" name="Genes (Basel)">
        <title>Genomic Comparison of Insect Gut Symbionts from Divergent Burkholderia Subclades.</title>
        <authorList>
            <person name="Takeshita K."/>
            <person name="Kikuchi Y."/>
        </authorList>
    </citation>
    <scope>NUCLEOTIDE SEQUENCE [LARGE SCALE GENOMIC DNA]</scope>
    <source>
        <strain evidence="1 2">PGU16</strain>
        <plasmid evidence="1 2">PPGU16_p2</plasmid>
    </source>
</reference>
<dbReference type="RefSeq" id="WP_180727453.1">
    <property type="nucleotide sequence ID" value="NZ_AP023177.1"/>
</dbReference>
<evidence type="ECO:0000313" key="1">
    <source>
        <dbReference type="EMBL" id="BCF95278.1"/>
    </source>
</evidence>
<evidence type="ECO:0000313" key="2">
    <source>
        <dbReference type="Proteomes" id="UP000510888"/>
    </source>
</evidence>
<dbReference type="KEGG" id="plad:PPGU16_83450"/>
<protein>
    <submittedName>
        <fullName evidence="1">Uncharacterized protein</fullName>
    </submittedName>
</protein>
<keyword evidence="1" id="KW-0614">Plasmid</keyword>
<proteinExistence type="predicted"/>
<dbReference type="Proteomes" id="UP000510888">
    <property type="component" value="Plasmid PPGU16_p2"/>
</dbReference>